<keyword evidence="1" id="KW-1133">Transmembrane helix</keyword>
<dbReference type="InterPro" id="IPR010718">
    <property type="entry name" value="DUF1294"/>
</dbReference>
<gene>
    <name evidence="2" type="ORF">DES53_101625</name>
</gene>
<dbReference type="Pfam" id="PF06961">
    <property type="entry name" value="DUF1294"/>
    <property type="match status" value="1"/>
</dbReference>
<keyword evidence="3" id="KW-1185">Reference proteome</keyword>
<evidence type="ECO:0000256" key="1">
    <source>
        <dbReference type="SAM" id="Phobius"/>
    </source>
</evidence>
<sequence>MALDAPGTPYLVAHMTGSKSGRLTSSLLQLVRTRTALMVFLLVLPSLAAWRRGSDVWLGLMVFMMLFSMAAYGLYWHDKRRAQANGWRLPETTLHAFSLLGGWPGAYIAQQHLRHKTAKRWFQVVYWVIVLLWQIVSLALLV</sequence>
<evidence type="ECO:0000313" key="3">
    <source>
        <dbReference type="Proteomes" id="UP000253426"/>
    </source>
</evidence>
<feature type="transmembrane region" description="Helical" evidence="1">
    <location>
        <begin position="56"/>
        <end position="75"/>
    </location>
</feature>
<accession>A0A366HWF6</accession>
<proteinExistence type="predicted"/>
<organism evidence="2 3">
    <name type="scientific">Roseimicrobium gellanilyticum</name>
    <dbReference type="NCBI Taxonomy" id="748857"/>
    <lineage>
        <taxon>Bacteria</taxon>
        <taxon>Pseudomonadati</taxon>
        <taxon>Verrucomicrobiota</taxon>
        <taxon>Verrucomicrobiia</taxon>
        <taxon>Verrucomicrobiales</taxon>
        <taxon>Verrucomicrobiaceae</taxon>
        <taxon>Roseimicrobium</taxon>
    </lineage>
</organism>
<evidence type="ECO:0000313" key="2">
    <source>
        <dbReference type="EMBL" id="RBP47825.1"/>
    </source>
</evidence>
<feature type="transmembrane region" description="Helical" evidence="1">
    <location>
        <begin position="124"/>
        <end position="141"/>
    </location>
</feature>
<dbReference type="AlphaFoldDB" id="A0A366HWF6"/>
<comment type="caution">
    <text evidence="2">The sequence shown here is derived from an EMBL/GenBank/DDBJ whole genome shotgun (WGS) entry which is preliminary data.</text>
</comment>
<reference evidence="2 3" key="1">
    <citation type="submission" date="2018-06" db="EMBL/GenBank/DDBJ databases">
        <title>Genomic Encyclopedia of Type Strains, Phase IV (KMG-IV): sequencing the most valuable type-strain genomes for metagenomic binning, comparative biology and taxonomic classification.</title>
        <authorList>
            <person name="Goeker M."/>
        </authorList>
    </citation>
    <scope>NUCLEOTIDE SEQUENCE [LARGE SCALE GENOMIC DNA]</scope>
    <source>
        <strain evidence="2 3">DSM 25532</strain>
    </source>
</reference>
<dbReference type="EMBL" id="QNRR01000001">
    <property type="protein sequence ID" value="RBP47825.1"/>
    <property type="molecule type" value="Genomic_DNA"/>
</dbReference>
<protein>
    <submittedName>
        <fullName evidence="2">Uncharacterized membrane protein YsdA (DUF1294 family)</fullName>
    </submittedName>
</protein>
<dbReference type="Proteomes" id="UP000253426">
    <property type="component" value="Unassembled WGS sequence"/>
</dbReference>
<keyword evidence="1" id="KW-0472">Membrane</keyword>
<name>A0A366HWF6_9BACT</name>
<keyword evidence="1" id="KW-0812">Transmembrane</keyword>